<keyword evidence="5" id="KW-1185">Reference proteome</keyword>
<dbReference type="PROSITE" id="PS51318">
    <property type="entry name" value="TAT"/>
    <property type="match status" value="1"/>
</dbReference>
<dbReference type="InterPro" id="IPR050300">
    <property type="entry name" value="GDXG_lipolytic_enzyme"/>
</dbReference>
<evidence type="ECO:0000313" key="5">
    <source>
        <dbReference type="Proteomes" id="UP000274661"/>
    </source>
</evidence>
<dbReference type="InterPro" id="IPR006311">
    <property type="entry name" value="TAT_signal"/>
</dbReference>
<dbReference type="Proteomes" id="UP000274661">
    <property type="component" value="Unassembled WGS sequence"/>
</dbReference>
<feature type="domain" description="BD-FAE-like" evidence="3">
    <location>
        <begin position="58"/>
        <end position="246"/>
    </location>
</feature>
<dbReference type="PANTHER" id="PTHR48081:SF9">
    <property type="entry name" value="CARBOXYLESTERASE"/>
    <property type="match status" value="1"/>
</dbReference>
<organism evidence="4 5">
    <name type="scientific">Sphingomonas ginkgonis</name>
    <dbReference type="NCBI Taxonomy" id="2315330"/>
    <lineage>
        <taxon>Bacteria</taxon>
        <taxon>Pseudomonadati</taxon>
        <taxon>Pseudomonadota</taxon>
        <taxon>Alphaproteobacteria</taxon>
        <taxon>Sphingomonadales</taxon>
        <taxon>Sphingomonadaceae</taxon>
        <taxon>Sphingomonas</taxon>
    </lineage>
</organism>
<gene>
    <name evidence="4" type="ORF">HMF7854_03385</name>
</gene>
<dbReference type="GO" id="GO:0016787">
    <property type="term" value="F:hydrolase activity"/>
    <property type="evidence" value="ECO:0007669"/>
    <property type="project" value="UniProtKB-KW"/>
</dbReference>
<reference evidence="4 5" key="1">
    <citation type="submission" date="2018-12" db="EMBL/GenBank/DDBJ databases">
        <title>Sphingomonas sp. HMF7854 Genome sequencing and assembly.</title>
        <authorList>
            <person name="Cha I."/>
            <person name="Kang H."/>
            <person name="Kim H."/>
            <person name="Kang J."/>
            <person name="Joh K."/>
        </authorList>
    </citation>
    <scope>NUCLEOTIDE SEQUENCE [LARGE SCALE GENOMIC DNA]</scope>
    <source>
        <strain evidence="4 5">HMF7854</strain>
    </source>
</reference>
<keyword evidence="1 4" id="KW-0378">Hydrolase</keyword>
<dbReference type="InterPro" id="IPR049492">
    <property type="entry name" value="BD-FAE-like_dom"/>
</dbReference>
<keyword evidence="2" id="KW-0732">Signal</keyword>
<dbReference type="SUPFAM" id="SSF53474">
    <property type="entry name" value="alpha/beta-Hydrolases"/>
    <property type="match status" value="1"/>
</dbReference>
<proteinExistence type="predicted"/>
<comment type="caution">
    <text evidence="4">The sequence shown here is derived from an EMBL/GenBank/DDBJ whole genome shotgun (WGS) entry which is preliminary data.</text>
</comment>
<evidence type="ECO:0000256" key="1">
    <source>
        <dbReference type="ARBA" id="ARBA00022801"/>
    </source>
</evidence>
<dbReference type="Pfam" id="PF20434">
    <property type="entry name" value="BD-FAE"/>
    <property type="match status" value="1"/>
</dbReference>
<feature type="chain" id="PRO_5026334000" evidence="2">
    <location>
        <begin position="22"/>
        <end position="294"/>
    </location>
</feature>
<protein>
    <submittedName>
        <fullName evidence="4">Alpha/beta hydrolase</fullName>
    </submittedName>
</protein>
<name>A0A429V7Q6_9SPHN</name>
<evidence type="ECO:0000259" key="3">
    <source>
        <dbReference type="Pfam" id="PF20434"/>
    </source>
</evidence>
<evidence type="ECO:0000313" key="4">
    <source>
        <dbReference type="EMBL" id="RST29975.1"/>
    </source>
</evidence>
<dbReference type="PROSITE" id="PS51257">
    <property type="entry name" value="PROKAR_LIPOPROTEIN"/>
    <property type="match status" value="1"/>
</dbReference>
<dbReference type="PANTHER" id="PTHR48081">
    <property type="entry name" value="AB HYDROLASE SUPERFAMILY PROTEIN C4A8.06C"/>
    <property type="match status" value="1"/>
</dbReference>
<sequence>MTARLTRRALVAGAFATLALAACSPAGLLNGASSLAGADRAHRAAAGKPFGPDPRLKLDVWVPDRRPAGPLPVVVFFYGGGWVAGNRGDYGFAGRALAARGFIAVVPDYRLVPEVRFPTFLQDGAAAVRWVHDNIARFGGDPNRIALSGHSAGAYNAAMLALDPHFLADAGLPPRTIKAAALLSGPYDFYPFTEQRGRDALGAWPRPLETQPVHFVRRDAPPLLLLHGSADEVVEPRNSIALADALRRAGATVELRIYPGQSHIDLAKALSPLFRRSNPALADSARFLALHDRP</sequence>
<dbReference type="OrthoDB" id="9771666at2"/>
<dbReference type="InterPro" id="IPR029058">
    <property type="entry name" value="AB_hydrolase_fold"/>
</dbReference>
<dbReference type="PROSITE" id="PS00122">
    <property type="entry name" value="CARBOXYLESTERASE_B_1"/>
    <property type="match status" value="1"/>
</dbReference>
<feature type="signal peptide" evidence="2">
    <location>
        <begin position="1"/>
        <end position="21"/>
    </location>
</feature>
<dbReference type="Gene3D" id="3.40.50.1820">
    <property type="entry name" value="alpha/beta hydrolase"/>
    <property type="match status" value="1"/>
</dbReference>
<dbReference type="AlphaFoldDB" id="A0A429V7Q6"/>
<evidence type="ECO:0000256" key="2">
    <source>
        <dbReference type="SAM" id="SignalP"/>
    </source>
</evidence>
<dbReference type="InterPro" id="IPR019826">
    <property type="entry name" value="Carboxylesterase_B_AS"/>
</dbReference>
<accession>A0A429V7Q6</accession>
<dbReference type="EMBL" id="RWJF01000001">
    <property type="protein sequence ID" value="RST29975.1"/>
    <property type="molecule type" value="Genomic_DNA"/>
</dbReference>
<dbReference type="RefSeq" id="WP_126717812.1">
    <property type="nucleotide sequence ID" value="NZ_RWJF01000001.1"/>
</dbReference>